<dbReference type="EMBL" id="PDUD01000005">
    <property type="protein sequence ID" value="PHN07809.1"/>
    <property type="molecule type" value="Genomic_DNA"/>
</dbReference>
<dbReference type="SUPFAM" id="SSF51556">
    <property type="entry name" value="Metallo-dependent hydrolases"/>
    <property type="match status" value="1"/>
</dbReference>
<reference evidence="1 2" key="1">
    <citation type="submission" date="2017-10" db="EMBL/GenBank/DDBJ databases">
        <title>The draft genome sequence of Lewinella nigricans NBRC 102662.</title>
        <authorList>
            <person name="Wang K."/>
        </authorList>
    </citation>
    <scope>NUCLEOTIDE SEQUENCE [LARGE SCALE GENOMIC DNA]</scope>
    <source>
        <strain evidence="1 2">NBRC 102662</strain>
    </source>
</reference>
<gene>
    <name evidence="1" type="ORF">CRP01_04620</name>
</gene>
<sequence length="520" mass="60184">MLKLLIMEKYTFLDLHCHPFMKAYAHSFKSDGPTYKNSNHYRHRNSSWWSDRATARDLKKHLNGLFGLTHFTQADVRTSLQGNVGVVFSSLYPLEHGFTVPMNCDGPLADTLLDGITQFGKPRINFIQALPADPYDGYWYDLQQEYAFQKAHSGNVKEIYGKSYRYQFVNNYREMEALLTSEDHQVQNLAVINTIEGAHCFGSGIAPFCLPKRLDEILERVRSVKQDWEYPPFFITLAHHFKNEICGHAKSLGMAGVLLNQRPGLNTGITSAGWKIIDLLLNENTGRRVLIDVKHMSLQARKQYYQFIAQKHQYAIPIIVSHGCVTGYDDKENSQHKLSAVPGKPHRKFCSDDINFFDSEILAIQRSGGIFGIQLDEKRISSKQERRRVKRVDPRYRLLYSSKLVWNQIQHIAQVLDQAGLPAWNIQSLGSDFDGIINPIDGCFTAEYYQNLSQFLLIHARYFVTHEMSEKIKLKENRIPAEAIVQRFFHQNAMDFLRKYFREKDDYSNPVYRVAKRARR</sequence>
<evidence type="ECO:0000313" key="2">
    <source>
        <dbReference type="Proteomes" id="UP000223913"/>
    </source>
</evidence>
<dbReference type="AlphaFoldDB" id="A0A2D0NI15"/>
<organism evidence="1 2">
    <name type="scientific">Flavilitoribacter nigricans (strain ATCC 23147 / DSM 23189 / NBRC 102662 / NCIMB 1420 / SS-2)</name>
    <name type="common">Lewinella nigricans</name>
    <dbReference type="NCBI Taxonomy" id="1122177"/>
    <lineage>
        <taxon>Bacteria</taxon>
        <taxon>Pseudomonadati</taxon>
        <taxon>Bacteroidota</taxon>
        <taxon>Saprospiria</taxon>
        <taxon>Saprospirales</taxon>
        <taxon>Lewinellaceae</taxon>
        <taxon>Flavilitoribacter</taxon>
    </lineage>
</organism>
<dbReference type="InterPro" id="IPR032466">
    <property type="entry name" value="Metal_Hydrolase"/>
</dbReference>
<proteinExistence type="predicted"/>
<accession>A0A2D0NI15</accession>
<evidence type="ECO:0000313" key="1">
    <source>
        <dbReference type="EMBL" id="PHN07809.1"/>
    </source>
</evidence>
<comment type="caution">
    <text evidence="1">The sequence shown here is derived from an EMBL/GenBank/DDBJ whole genome shotgun (WGS) entry which is preliminary data.</text>
</comment>
<protein>
    <recommendedName>
        <fullName evidence="3">Peptidase M19</fullName>
    </recommendedName>
</protein>
<name>A0A2D0NI15_FLAN2</name>
<keyword evidence="2" id="KW-1185">Reference proteome</keyword>
<dbReference type="Proteomes" id="UP000223913">
    <property type="component" value="Unassembled WGS sequence"/>
</dbReference>
<evidence type="ECO:0008006" key="3">
    <source>
        <dbReference type="Google" id="ProtNLM"/>
    </source>
</evidence>
<dbReference type="Gene3D" id="3.20.20.140">
    <property type="entry name" value="Metal-dependent hydrolases"/>
    <property type="match status" value="1"/>
</dbReference>